<evidence type="ECO:0000313" key="1">
    <source>
        <dbReference type="EMBL" id="QJA54207.1"/>
    </source>
</evidence>
<evidence type="ECO:0008006" key="3">
    <source>
        <dbReference type="Google" id="ProtNLM"/>
    </source>
</evidence>
<evidence type="ECO:0000313" key="2">
    <source>
        <dbReference type="EMBL" id="QJI00744.1"/>
    </source>
</evidence>
<organism evidence="1">
    <name type="scientific">viral metagenome</name>
    <dbReference type="NCBI Taxonomy" id="1070528"/>
    <lineage>
        <taxon>unclassified sequences</taxon>
        <taxon>metagenomes</taxon>
        <taxon>organismal metagenomes</taxon>
    </lineage>
</organism>
<accession>A0A6H2A3Q0</accession>
<dbReference type="EMBL" id="MT144873">
    <property type="protein sequence ID" value="QJI00744.1"/>
    <property type="molecule type" value="Genomic_DNA"/>
</dbReference>
<sequence>MIITKLDTILVPPGSGVPRTSTADTGKFHLTDIIRYIQAKMKWGYKGTSDWDLEWAGEVGFMWEDLLSYTMGERNSIRLGEIECDGIVGSPDGIGPDPLDTYPLVNVEDKCTWKSSRNLPDTNWYYMTQFKSYCHMLGVTVTFLRILYLMGDYKGSGPQAIPYHIEFTAQELDENWAMIKTHEQEMRERGFTDA</sequence>
<dbReference type="EMBL" id="MT144486">
    <property type="protein sequence ID" value="QJA54207.1"/>
    <property type="molecule type" value="Genomic_DNA"/>
</dbReference>
<dbReference type="AlphaFoldDB" id="A0A6H2A3Q0"/>
<protein>
    <recommendedName>
        <fullName evidence="3">YqaJ viral recombinase domain-containing protein</fullName>
    </recommendedName>
</protein>
<proteinExistence type="predicted"/>
<gene>
    <name evidence="1" type="ORF">TM448A04481_0005</name>
    <name evidence="2" type="ORF">TM448B02103_0010</name>
</gene>
<name>A0A6H2A3Q0_9ZZZZ</name>
<reference evidence="1" key="1">
    <citation type="submission" date="2020-03" db="EMBL/GenBank/DDBJ databases">
        <title>The deep terrestrial virosphere.</title>
        <authorList>
            <person name="Holmfeldt K."/>
            <person name="Nilsson E."/>
            <person name="Simone D."/>
            <person name="Lopez-Fernandez M."/>
            <person name="Wu X."/>
            <person name="de Brujin I."/>
            <person name="Lundin D."/>
            <person name="Andersson A."/>
            <person name="Bertilsson S."/>
            <person name="Dopson M."/>
        </authorList>
    </citation>
    <scope>NUCLEOTIDE SEQUENCE</scope>
    <source>
        <strain evidence="1">TM448A04481</strain>
        <strain evidence="2">TM448B02103</strain>
    </source>
</reference>